<gene>
    <name evidence="1" type="ORF">HOLleu_03051</name>
</gene>
<dbReference type="EMBL" id="JAIZAY010000001">
    <property type="protein sequence ID" value="KAJ8050027.1"/>
    <property type="molecule type" value="Genomic_DNA"/>
</dbReference>
<dbReference type="Proteomes" id="UP001152320">
    <property type="component" value="Chromosome 1"/>
</dbReference>
<dbReference type="PANTHER" id="PTHR46880">
    <property type="entry name" value="RAS-ASSOCIATING DOMAIN-CONTAINING PROTEIN"/>
    <property type="match status" value="1"/>
</dbReference>
<protein>
    <recommendedName>
        <fullName evidence="3">DUF4371 domain-containing protein</fullName>
    </recommendedName>
</protein>
<dbReference type="SUPFAM" id="SSF53098">
    <property type="entry name" value="Ribonuclease H-like"/>
    <property type="match status" value="1"/>
</dbReference>
<accession>A0A9Q1CQC2</accession>
<keyword evidence="2" id="KW-1185">Reference proteome</keyword>
<evidence type="ECO:0000313" key="1">
    <source>
        <dbReference type="EMBL" id="KAJ8050027.1"/>
    </source>
</evidence>
<sequence length="191" mass="21705">MIYLFDIAYNIAKQELPFTQFSTWVNTEKKHGVLLGDTYINDIQCKNFINEIAFHMERDLREAIKQSPYIGIMFDGSTDASCTERENICIKYTENGYPVTKFLGITEPEFCHADGILSSLHEKFDEFEINLPAQLVGVSADGASVNFGSKNGILTKLSSKMPWIINTHCTAHRLELGVKDAFRNTYFDEVQ</sequence>
<comment type="caution">
    <text evidence="1">The sequence shown here is derived from an EMBL/GenBank/DDBJ whole genome shotgun (WGS) entry which is preliminary data.</text>
</comment>
<evidence type="ECO:0000313" key="2">
    <source>
        <dbReference type="Proteomes" id="UP001152320"/>
    </source>
</evidence>
<dbReference type="OrthoDB" id="5987870at2759"/>
<evidence type="ECO:0008006" key="3">
    <source>
        <dbReference type="Google" id="ProtNLM"/>
    </source>
</evidence>
<dbReference type="PANTHER" id="PTHR46880:SF9">
    <property type="entry name" value="ZINC FINGER PROTEIN 862"/>
    <property type="match status" value="1"/>
</dbReference>
<name>A0A9Q1CQC2_HOLLE</name>
<organism evidence="1 2">
    <name type="scientific">Holothuria leucospilota</name>
    <name type="common">Black long sea cucumber</name>
    <name type="synonym">Mertensiothuria leucospilota</name>
    <dbReference type="NCBI Taxonomy" id="206669"/>
    <lineage>
        <taxon>Eukaryota</taxon>
        <taxon>Metazoa</taxon>
        <taxon>Echinodermata</taxon>
        <taxon>Eleutherozoa</taxon>
        <taxon>Echinozoa</taxon>
        <taxon>Holothuroidea</taxon>
        <taxon>Aspidochirotacea</taxon>
        <taxon>Aspidochirotida</taxon>
        <taxon>Holothuriidae</taxon>
        <taxon>Holothuria</taxon>
    </lineage>
</organism>
<reference evidence="1" key="1">
    <citation type="submission" date="2021-10" db="EMBL/GenBank/DDBJ databases">
        <title>Tropical sea cucumber genome reveals ecological adaptation and Cuvierian tubules defense mechanism.</title>
        <authorList>
            <person name="Chen T."/>
        </authorList>
    </citation>
    <scope>NUCLEOTIDE SEQUENCE</scope>
    <source>
        <strain evidence="1">Nanhai2018</strain>
        <tissue evidence="1">Muscle</tissue>
    </source>
</reference>
<proteinExistence type="predicted"/>
<dbReference type="InterPro" id="IPR012337">
    <property type="entry name" value="RNaseH-like_sf"/>
</dbReference>
<dbReference type="AlphaFoldDB" id="A0A9Q1CQC2"/>